<sequence length="171" mass="19694">MPPTMVHRQPNDRHSHSRSHDATRPSVPPSIPAPSGELKFWLGGEEVVFKVCRSSKKPRDMRVISIINTVEEECYLSEIRFIGTPNVDPQPMRNLLLRPPYIEIFHSHSAPRPMARWSGHQRFGPVNVGVIVKDVLRRERVKKGQRFSFGGFLTRFPRAQQIEEEDVDYGQ</sequence>
<accession>A0ABS8SWK2</accession>
<protein>
    <submittedName>
        <fullName evidence="2">Uncharacterized protein</fullName>
    </submittedName>
</protein>
<comment type="caution">
    <text evidence="2">The sequence shown here is derived from an EMBL/GenBank/DDBJ whole genome shotgun (WGS) entry which is preliminary data.</text>
</comment>
<evidence type="ECO:0000313" key="3">
    <source>
        <dbReference type="Proteomes" id="UP000823775"/>
    </source>
</evidence>
<dbReference type="EMBL" id="JACEIK010000868">
    <property type="protein sequence ID" value="MCD7463144.1"/>
    <property type="molecule type" value="Genomic_DNA"/>
</dbReference>
<evidence type="ECO:0000256" key="1">
    <source>
        <dbReference type="SAM" id="MobiDB-lite"/>
    </source>
</evidence>
<reference evidence="2 3" key="1">
    <citation type="journal article" date="2021" name="BMC Genomics">
        <title>Datura genome reveals duplications of psychoactive alkaloid biosynthetic genes and high mutation rate following tissue culture.</title>
        <authorList>
            <person name="Rajewski A."/>
            <person name="Carter-House D."/>
            <person name="Stajich J."/>
            <person name="Litt A."/>
        </authorList>
    </citation>
    <scope>NUCLEOTIDE SEQUENCE [LARGE SCALE GENOMIC DNA]</scope>
    <source>
        <strain evidence="2">AR-01</strain>
    </source>
</reference>
<gene>
    <name evidence="2" type="ORF">HAX54_050034</name>
</gene>
<organism evidence="2 3">
    <name type="scientific">Datura stramonium</name>
    <name type="common">Jimsonweed</name>
    <name type="synonym">Common thornapple</name>
    <dbReference type="NCBI Taxonomy" id="4076"/>
    <lineage>
        <taxon>Eukaryota</taxon>
        <taxon>Viridiplantae</taxon>
        <taxon>Streptophyta</taxon>
        <taxon>Embryophyta</taxon>
        <taxon>Tracheophyta</taxon>
        <taxon>Spermatophyta</taxon>
        <taxon>Magnoliopsida</taxon>
        <taxon>eudicotyledons</taxon>
        <taxon>Gunneridae</taxon>
        <taxon>Pentapetalae</taxon>
        <taxon>asterids</taxon>
        <taxon>lamiids</taxon>
        <taxon>Solanales</taxon>
        <taxon>Solanaceae</taxon>
        <taxon>Solanoideae</taxon>
        <taxon>Datureae</taxon>
        <taxon>Datura</taxon>
    </lineage>
</organism>
<evidence type="ECO:0000313" key="2">
    <source>
        <dbReference type="EMBL" id="MCD7463144.1"/>
    </source>
</evidence>
<name>A0ABS8SWK2_DATST</name>
<keyword evidence="3" id="KW-1185">Reference proteome</keyword>
<feature type="compositionally biased region" description="Basic and acidic residues" evidence="1">
    <location>
        <begin position="9"/>
        <end position="23"/>
    </location>
</feature>
<feature type="region of interest" description="Disordered" evidence="1">
    <location>
        <begin position="1"/>
        <end position="32"/>
    </location>
</feature>
<proteinExistence type="predicted"/>
<dbReference type="Proteomes" id="UP000823775">
    <property type="component" value="Unassembled WGS sequence"/>
</dbReference>